<dbReference type="AlphaFoldDB" id="A0A2H1H9M6"/>
<feature type="compositionally biased region" description="Low complexity" evidence="1">
    <location>
        <begin position="134"/>
        <end position="153"/>
    </location>
</feature>
<reference evidence="4" key="1">
    <citation type="submission" date="2017-05" db="EMBL/GenBank/DDBJ databases">
        <authorList>
            <person name="Song R."/>
            <person name="Chenine A.L."/>
            <person name="Ruprecht R.M."/>
        </authorList>
    </citation>
    <scope>NUCLEOTIDE SEQUENCE [LARGE SCALE GENOMIC DNA]</scope>
</reference>
<dbReference type="Proteomes" id="UP000245764">
    <property type="component" value="Chromosome 18"/>
</dbReference>
<dbReference type="Pfam" id="PF20516">
    <property type="entry name" value="PDDEXK_12"/>
    <property type="match status" value="1"/>
</dbReference>
<feature type="region of interest" description="Disordered" evidence="1">
    <location>
        <begin position="108"/>
        <end position="155"/>
    </location>
</feature>
<organism evidence="3 4">
    <name type="scientific">Zymoseptoria tritici ST99CH_1E4</name>
    <dbReference type="NCBI Taxonomy" id="1276532"/>
    <lineage>
        <taxon>Eukaryota</taxon>
        <taxon>Fungi</taxon>
        <taxon>Dikarya</taxon>
        <taxon>Ascomycota</taxon>
        <taxon>Pezizomycotina</taxon>
        <taxon>Dothideomycetes</taxon>
        <taxon>Dothideomycetidae</taxon>
        <taxon>Mycosphaerellales</taxon>
        <taxon>Mycosphaerellaceae</taxon>
        <taxon>Zymoseptoria</taxon>
    </lineage>
</organism>
<dbReference type="InterPro" id="IPR046797">
    <property type="entry name" value="PDDEXK_12"/>
</dbReference>
<feature type="domain" description="PD-(D/E)XK nuclease-like" evidence="2">
    <location>
        <begin position="224"/>
        <end position="468"/>
    </location>
</feature>
<feature type="region of interest" description="Disordered" evidence="1">
    <location>
        <begin position="44"/>
        <end position="74"/>
    </location>
</feature>
<evidence type="ECO:0000313" key="4">
    <source>
        <dbReference type="Proteomes" id="UP000245764"/>
    </source>
</evidence>
<evidence type="ECO:0000256" key="1">
    <source>
        <dbReference type="SAM" id="MobiDB-lite"/>
    </source>
</evidence>
<evidence type="ECO:0000313" key="3">
    <source>
        <dbReference type="EMBL" id="SMR62483.1"/>
    </source>
</evidence>
<dbReference type="EMBL" id="LT854269">
    <property type="protein sequence ID" value="SMR62483.1"/>
    <property type="molecule type" value="Genomic_DNA"/>
</dbReference>
<sequence length="495" mass="54675">MPSYIDIARWVQDSVDTTTITTTTTTAASLPPARHCHKRVLAEMDANADRNTPKKRRALNKQDDNVLLIPADEDEENVDVDVDVNVTPRPLQQPPPLLHSQLPISRTNLSLVDSAPNFPPRRPDDRSNKRSMADDATSSTSARSSKASRRSASPQKEAAARAFALYPVAQGTLAVLGEDTPQDVLDLVDKMEGVRDNRRILPKSQDNPEWRRALQTRKPQHDAHVLQTIFKDVDVAGEPAPDRQHLARLVCKAEQHRVRGASEAAWNSAVHHPLLEASLVDSRFDADFRFENITTATISPLALPPSVFSAGGDARKVDFCLAFDIPPDLKAVLVERQVHLNQTEYTPVEFDAIAFSIETKSSTTASSDEGLRQLSIWAQAQVIRLRQLLDAYGRKDGGVVEIPVLPLLLVQGHEWTLVCFKDGAGRGRAGGTFYSGGITFGSTSGLLEACKIVEGLRLLTKWAEEVWWPWVKEEIVERIRQGVSQGQGEEGSVFE</sequence>
<feature type="compositionally biased region" description="Basic and acidic residues" evidence="1">
    <location>
        <begin position="121"/>
        <end position="133"/>
    </location>
</feature>
<gene>
    <name evidence="3" type="ORF">ZT1E4_G11797</name>
</gene>
<accession>A0A2H1H9M6</accession>
<name>A0A2H1H9M6_ZYMTR</name>
<proteinExistence type="predicted"/>
<evidence type="ECO:0000259" key="2">
    <source>
        <dbReference type="Pfam" id="PF20516"/>
    </source>
</evidence>
<protein>
    <recommendedName>
        <fullName evidence="2">PD-(D/E)XK nuclease-like domain-containing protein</fullName>
    </recommendedName>
</protein>